<proteinExistence type="predicted"/>
<protein>
    <submittedName>
        <fullName evidence="1">Uncharacterized protein</fullName>
    </submittedName>
</protein>
<evidence type="ECO:0000313" key="1">
    <source>
        <dbReference type="EMBL" id="KDR41147.1"/>
    </source>
</evidence>
<dbReference type="RefSeq" id="WP_051672663.1">
    <property type="nucleotide sequence ID" value="NZ_CADFFX010000009.1"/>
</dbReference>
<name>A0A069PLA2_9BURK</name>
<gene>
    <name evidence="1" type="ORF">BG61_20775</name>
</gene>
<sequence length="130" mass="14936">MQFPIDRICCNAHRARIGLACDPDRRFACATHQLSLLCANEPHKVEAFLQPLFGPIPADVLLAACRSLNIVSEWTAGAALYCAARPTKDERRNFFEYLRHYLSDAEYEALYARHDAQWHQLRARRAPRPK</sequence>
<dbReference type="Proteomes" id="UP000027466">
    <property type="component" value="Unassembled WGS sequence"/>
</dbReference>
<organism evidence="1 2">
    <name type="scientific">Caballeronia glathei</name>
    <dbReference type="NCBI Taxonomy" id="60547"/>
    <lineage>
        <taxon>Bacteria</taxon>
        <taxon>Pseudomonadati</taxon>
        <taxon>Pseudomonadota</taxon>
        <taxon>Betaproteobacteria</taxon>
        <taxon>Burkholderiales</taxon>
        <taxon>Burkholderiaceae</taxon>
        <taxon>Caballeronia</taxon>
    </lineage>
</organism>
<accession>A0A069PLA2</accession>
<comment type="caution">
    <text evidence="1">The sequence shown here is derived from an EMBL/GenBank/DDBJ whole genome shotgun (WGS) entry which is preliminary data.</text>
</comment>
<dbReference type="EMBL" id="JFHC01000031">
    <property type="protein sequence ID" value="KDR41147.1"/>
    <property type="molecule type" value="Genomic_DNA"/>
</dbReference>
<keyword evidence="2" id="KW-1185">Reference proteome</keyword>
<dbReference type="STRING" id="60547.GCA_000751215_04821"/>
<evidence type="ECO:0000313" key="2">
    <source>
        <dbReference type="Proteomes" id="UP000027466"/>
    </source>
</evidence>
<dbReference type="AlphaFoldDB" id="A0A069PLA2"/>
<reference evidence="1 2" key="1">
    <citation type="submission" date="2014-03" db="EMBL/GenBank/DDBJ databases">
        <title>Draft Genome Sequences of Four Burkholderia Strains.</title>
        <authorList>
            <person name="Liu X.Y."/>
            <person name="Li C.X."/>
            <person name="Xu J.H."/>
        </authorList>
    </citation>
    <scope>NUCLEOTIDE SEQUENCE [LARGE SCALE GENOMIC DNA]</scope>
    <source>
        <strain evidence="1 2">DSM 50014</strain>
    </source>
</reference>